<accession>A0A8J3PXW5</accession>
<evidence type="ECO:0000313" key="2">
    <source>
        <dbReference type="EMBL" id="GIG83104.1"/>
    </source>
</evidence>
<dbReference type="Proteomes" id="UP000630097">
    <property type="component" value="Unassembled WGS sequence"/>
</dbReference>
<evidence type="ECO:0000259" key="1">
    <source>
        <dbReference type="Pfam" id="PF01814"/>
    </source>
</evidence>
<proteinExistence type="predicted"/>
<sequence>METRTAPAIIGETKMAIEQVPMADIRDMYMAHILMRREFGLAPAVVRAVDEGDVSRADLVADHIELISDLVHSHHAAEDALLWPKLLDRGSEEVADIVHLMEGHHEAIDAAYQEVRREVGLWRATAGVVHRDALADALEKLNVVLVEHTALEEQHILPLAEKYITAAEWQELGTHAMAGVPKKKLPLAFGMAMYEGDPEVIKEVLSFAPLMARLTMPFVGPRVYASYARRLYGTATPPRSAA</sequence>
<feature type="domain" description="Hemerythrin-like" evidence="1">
    <location>
        <begin position="25"/>
        <end position="160"/>
    </location>
</feature>
<dbReference type="Gene3D" id="1.20.120.520">
    <property type="entry name" value="nmb1532 protein domain like"/>
    <property type="match status" value="1"/>
</dbReference>
<dbReference type="PANTHER" id="PTHR39966:SF1">
    <property type="entry name" value="HEMERYTHRIN-LIKE DOMAIN-CONTAINING PROTEIN"/>
    <property type="match status" value="1"/>
</dbReference>
<dbReference type="InterPro" id="IPR012312">
    <property type="entry name" value="Hemerythrin-like"/>
</dbReference>
<gene>
    <name evidence="2" type="ORF">Pka01_62310</name>
</gene>
<reference evidence="2 3" key="1">
    <citation type="submission" date="2021-01" db="EMBL/GenBank/DDBJ databases">
        <title>Whole genome shotgun sequence of Planotetraspora kaengkrachanensis NBRC 104272.</title>
        <authorList>
            <person name="Komaki H."/>
            <person name="Tamura T."/>
        </authorList>
    </citation>
    <scope>NUCLEOTIDE SEQUENCE [LARGE SCALE GENOMIC DNA]</scope>
    <source>
        <strain evidence="2 3">NBRC 104272</strain>
    </source>
</reference>
<dbReference type="EMBL" id="BONV01000036">
    <property type="protein sequence ID" value="GIG83104.1"/>
    <property type="molecule type" value="Genomic_DNA"/>
</dbReference>
<dbReference type="CDD" id="cd12108">
    <property type="entry name" value="Hr-like"/>
    <property type="match status" value="1"/>
</dbReference>
<keyword evidence="3" id="KW-1185">Reference proteome</keyword>
<name>A0A8J3PXW5_9ACTN</name>
<dbReference type="Pfam" id="PF01814">
    <property type="entry name" value="Hemerythrin"/>
    <property type="match status" value="1"/>
</dbReference>
<protein>
    <recommendedName>
        <fullName evidence="1">Hemerythrin-like domain-containing protein</fullName>
    </recommendedName>
</protein>
<organism evidence="2 3">
    <name type="scientific">Planotetraspora kaengkrachanensis</name>
    <dbReference type="NCBI Taxonomy" id="575193"/>
    <lineage>
        <taxon>Bacteria</taxon>
        <taxon>Bacillati</taxon>
        <taxon>Actinomycetota</taxon>
        <taxon>Actinomycetes</taxon>
        <taxon>Streptosporangiales</taxon>
        <taxon>Streptosporangiaceae</taxon>
        <taxon>Planotetraspora</taxon>
    </lineage>
</organism>
<comment type="caution">
    <text evidence="2">The sequence shown here is derived from an EMBL/GenBank/DDBJ whole genome shotgun (WGS) entry which is preliminary data.</text>
</comment>
<dbReference type="AlphaFoldDB" id="A0A8J3PXW5"/>
<dbReference type="PANTHER" id="PTHR39966">
    <property type="entry name" value="BLL2471 PROTEIN-RELATED"/>
    <property type="match status" value="1"/>
</dbReference>
<evidence type="ECO:0000313" key="3">
    <source>
        <dbReference type="Proteomes" id="UP000630097"/>
    </source>
</evidence>
<dbReference type="GO" id="GO:0005886">
    <property type="term" value="C:plasma membrane"/>
    <property type="evidence" value="ECO:0007669"/>
    <property type="project" value="TreeGrafter"/>
</dbReference>